<proteinExistence type="predicted"/>
<keyword evidence="2" id="KW-1185">Reference proteome</keyword>
<gene>
    <name evidence="1" type="ORF">ACFQKB_27820</name>
</gene>
<evidence type="ECO:0000313" key="1">
    <source>
        <dbReference type="EMBL" id="MFC6883597.1"/>
    </source>
</evidence>
<name>A0ABW2CPG7_9ACTN</name>
<reference evidence="2" key="1">
    <citation type="journal article" date="2019" name="Int. J. Syst. Evol. Microbiol.">
        <title>The Global Catalogue of Microorganisms (GCM) 10K type strain sequencing project: providing services to taxonomists for standard genome sequencing and annotation.</title>
        <authorList>
            <consortium name="The Broad Institute Genomics Platform"/>
            <consortium name="The Broad Institute Genome Sequencing Center for Infectious Disease"/>
            <person name="Wu L."/>
            <person name="Ma J."/>
        </authorList>
    </citation>
    <scope>NUCLEOTIDE SEQUENCE [LARGE SCALE GENOMIC DNA]</scope>
    <source>
        <strain evidence="2">JCM 3369</strain>
    </source>
</reference>
<evidence type="ECO:0000313" key="2">
    <source>
        <dbReference type="Proteomes" id="UP001596380"/>
    </source>
</evidence>
<dbReference type="RefSeq" id="WP_160821215.1">
    <property type="nucleotide sequence ID" value="NZ_JBHSXE010000001.1"/>
</dbReference>
<comment type="caution">
    <text evidence="1">The sequence shown here is derived from an EMBL/GenBank/DDBJ whole genome shotgun (WGS) entry which is preliminary data.</text>
</comment>
<dbReference type="Proteomes" id="UP001596380">
    <property type="component" value="Unassembled WGS sequence"/>
</dbReference>
<dbReference type="EMBL" id="JBHSXS010000020">
    <property type="protein sequence ID" value="MFC6883597.1"/>
    <property type="molecule type" value="Genomic_DNA"/>
</dbReference>
<sequence length="98" mass="10827">MPSELPPGWTIERVRALSSDDSASLLSTERRILLEERNDGRSAYVPVRAGDVGAVIGFHGLCLVRLQDEWYMGGLRQDGSVVCWASYGTDLQVAFRSL</sequence>
<accession>A0ABW2CPG7</accession>
<organism evidence="1 2">
    <name type="scientific">Actinomadura yumaensis</name>
    <dbReference type="NCBI Taxonomy" id="111807"/>
    <lineage>
        <taxon>Bacteria</taxon>
        <taxon>Bacillati</taxon>
        <taxon>Actinomycetota</taxon>
        <taxon>Actinomycetes</taxon>
        <taxon>Streptosporangiales</taxon>
        <taxon>Thermomonosporaceae</taxon>
        <taxon>Actinomadura</taxon>
    </lineage>
</organism>
<protein>
    <submittedName>
        <fullName evidence="1">Uncharacterized protein</fullName>
    </submittedName>
</protein>